<dbReference type="AlphaFoldDB" id="W6S705"/>
<dbReference type="KEGG" id="rhl:LPU83_pLPU83d_0580"/>
<protein>
    <submittedName>
        <fullName evidence="2">Uncharacterized protein</fullName>
    </submittedName>
</protein>
<keyword evidence="3" id="KW-1185">Reference proteome</keyword>
<feature type="region of interest" description="Disordered" evidence="1">
    <location>
        <begin position="69"/>
        <end position="109"/>
    </location>
</feature>
<proteinExistence type="predicted"/>
<geneLocation type="plasmid" evidence="2 3">
    <name>pLPU83d</name>
</geneLocation>
<reference evidence="2" key="1">
    <citation type="submission" date="2013-11" db="EMBL/GenBank/DDBJ databases">
        <title>Draft genome sequence of the broad-host-range Rhizobium sp. LPU83 strain, a member of the low-genetic diversity Oregon-like Rhizobium sp. group.</title>
        <authorList>
            <person name="Wibberg D."/>
            <person name="Puehler A."/>
            <person name="Schlueter A."/>
        </authorList>
    </citation>
    <scope>NUCLEOTIDE SEQUENCE [LARGE SCALE GENOMIC DNA]</scope>
    <source>
        <strain evidence="2">LPU83</strain>
        <plasmid evidence="2">pLPU83d</plasmid>
    </source>
</reference>
<keyword evidence="2" id="KW-0614">Plasmid</keyword>
<gene>
    <name evidence="2" type="ORF">LPU83_pLPU83d_0580</name>
</gene>
<organism evidence="2 3">
    <name type="scientific">Rhizobium favelukesii</name>
    <dbReference type="NCBI Taxonomy" id="348824"/>
    <lineage>
        <taxon>Bacteria</taxon>
        <taxon>Pseudomonadati</taxon>
        <taxon>Pseudomonadota</taxon>
        <taxon>Alphaproteobacteria</taxon>
        <taxon>Hyphomicrobiales</taxon>
        <taxon>Rhizobiaceae</taxon>
        <taxon>Rhizobium/Agrobacterium group</taxon>
        <taxon>Rhizobium</taxon>
    </lineage>
</organism>
<accession>W6S705</accession>
<evidence type="ECO:0000313" key="3">
    <source>
        <dbReference type="Proteomes" id="UP000019443"/>
    </source>
</evidence>
<evidence type="ECO:0000313" key="2">
    <source>
        <dbReference type="EMBL" id="CDM61951.1"/>
    </source>
</evidence>
<dbReference type="EMBL" id="HG916855">
    <property type="protein sequence ID" value="CDM61951.1"/>
    <property type="molecule type" value="Genomic_DNA"/>
</dbReference>
<dbReference type="PATRIC" id="fig|348824.6.peg.6226"/>
<dbReference type="HOGENOM" id="CLU_2181840_0_0_5"/>
<dbReference type="Proteomes" id="UP000019443">
    <property type="component" value="Plasmid pLPU83d"/>
</dbReference>
<evidence type="ECO:0000256" key="1">
    <source>
        <dbReference type="SAM" id="MobiDB-lite"/>
    </source>
</evidence>
<name>W6S705_9HYPH</name>
<feature type="region of interest" description="Disordered" evidence="1">
    <location>
        <begin position="1"/>
        <end position="24"/>
    </location>
</feature>
<sequence length="109" mass="11465">MPVASGGSRPTTLHDVSESLGPPCTDWRTGTPGIAFNTLAMALRALGRLDALANIADAANDHVTMMQMKDAAPKRITKPRPLRPPPEESGDTNKADNAAQKAPSKCVGF</sequence>